<dbReference type="Pfam" id="PF18611">
    <property type="entry name" value="IL3Ra_N"/>
    <property type="match status" value="1"/>
</dbReference>
<evidence type="ECO:0000313" key="22">
    <source>
        <dbReference type="RefSeq" id="XP_023595237.1"/>
    </source>
</evidence>
<keyword evidence="7 15" id="KW-1133">Transmembrane helix</keyword>
<evidence type="ECO:0000256" key="12">
    <source>
        <dbReference type="ARBA" id="ARBA00056770"/>
    </source>
</evidence>
<accession>A0A2Y9RUA4</accession>
<dbReference type="InterPro" id="IPR040907">
    <property type="entry name" value="IL3Ra_N"/>
</dbReference>
<keyword evidence="3" id="KW-1003">Cell membrane</keyword>
<proteinExistence type="inferred from homology"/>
<name>A0A2Y9RUA4_TRIMA</name>
<dbReference type="Gene3D" id="2.60.40.3850">
    <property type="match status" value="1"/>
</dbReference>
<dbReference type="KEGG" id="tmu:101359308"/>
<dbReference type="InterPro" id="IPR013783">
    <property type="entry name" value="Ig-like_fold"/>
</dbReference>
<dbReference type="RefSeq" id="XP_023595236.1">
    <property type="nucleotide sequence ID" value="XM_023739468.1"/>
</dbReference>
<evidence type="ECO:0000313" key="21">
    <source>
        <dbReference type="RefSeq" id="XP_023595236.1"/>
    </source>
</evidence>
<dbReference type="InterPro" id="IPR015321">
    <property type="entry name" value="TypeI_recpt_CBD"/>
</dbReference>
<dbReference type="PANTHER" id="PTHR23037:SF46">
    <property type="entry name" value="INTERLEUKIN 5 RECEPTOR SUBUNIT ALPHA"/>
    <property type="match status" value="1"/>
</dbReference>
<evidence type="ECO:0000259" key="18">
    <source>
        <dbReference type="Pfam" id="PF18611"/>
    </source>
</evidence>
<evidence type="ECO:0000256" key="13">
    <source>
        <dbReference type="ARBA" id="ARBA00065508"/>
    </source>
</evidence>
<dbReference type="RefSeq" id="XP_023595238.1">
    <property type="nucleotide sequence ID" value="XM_023739470.1"/>
</dbReference>
<comment type="subcellular location">
    <subcellularLocation>
        <location evidence="1">Cell membrane</location>
        <topology evidence="1">Single-pass type I membrane protein</topology>
    </subcellularLocation>
</comment>
<dbReference type="GO" id="GO:0009897">
    <property type="term" value="C:external side of plasma membrane"/>
    <property type="evidence" value="ECO:0007669"/>
    <property type="project" value="TreeGrafter"/>
</dbReference>
<keyword evidence="6" id="KW-0832">Ubl conjugation</keyword>
<keyword evidence="9" id="KW-1015">Disulfide bond</keyword>
<dbReference type="InterPro" id="IPR003532">
    <property type="entry name" value="Short_hematopoietin_rcpt_2_CS"/>
</dbReference>
<dbReference type="InterPro" id="IPR036116">
    <property type="entry name" value="FN3_sf"/>
</dbReference>
<dbReference type="RefSeq" id="XP_023595235.1">
    <property type="nucleotide sequence ID" value="XM_023739467.1"/>
</dbReference>
<evidence type="ECO:0000256" key="4">
    <source>
        <dbReference type="ARBA" id="ARBA00022692"/>
    </source>
</evidence>
<dbReference type="SUPFAM" id="SSF49265">
    <property type="entry name" value="Fibronectin type III"/>
    <property type="match status" value="2"/>
</dbReference>
<evidence type="ECO:0000256" key="1">
    <source>
        <dbReference type="ARBA" id="ARBA00004251"/>
    </source>
</evidence>
<evidence type="ECO:0000256" key="2">
    <source>
        <dbReference type="ARBA" id="ARBA00008159"/>
    </source>
</evidence>
<comment type="function">
    <text evidence="12">Cell surface receptor for IL3 expressed on hematopoietic progenitor cells, monocytes and B-lymphocytes that controls the production and differentiation of hematopoietic progenitor cells into lineage-restricted cells. Ligand stimulation rapidly induces hetrodimerization with IL3RB, phosphorylation and enzyme activity of effector proteins such as JAK2 and PI3K that play a role in signaling cell proliferation and differentiation. Activation of JAK2 leads to STAT5-mediated transcriptional program.</text>
</comment>
<comment type="subunit">
    <text evidence="13">Interacts with IL3. Heterodimer of an alpha and a beta subunit. The beta subunit is common to the IL3, IL5 and GM-CSF receptors.</text>
</comment>
<dbReference type="Gene3D" id="2.60.40.10">
    <property type="entry name" value="Immunoglobulins"/>
    <property type="match status" value="2"/>
</dbReference>
<keyword evidence="5 16" id="KW-0732">Signal</keyword>
<feature type="transmembrane region" description="Helical" evidence="15">
    <location>
        <begin position="303"/>
        <end position="327"/>
    </location>
</feature>
<evidence type="ECO:0000256" key="16">
    <source>
        <dbReference type="SAM" id="SignalP"/>
    </source>
</evidence>
<comment type="similarity">
    <text evidence="2">Belongs to the type I cytokine receptor family. Type 5 subfamily.</text>
</comment>
<evidence type="ECO:0000259" key="17">
    <source>
        <dbReference type="Pfam" id="PF09240"/>
    </source>
</evidence>
<dbReference type="GeneID" id="101359308"/>
<dbReference type="CTD" id="3563"/>
<keyword evidence="8 15" id="KW-0472">Membrane</keyword>
<evidence type="ECO:0000256" key="10">
    <source>
        <dbReference type="ARBA" id="ARBA00023170"/>
    </source>
</evidence>
<keyword evidence="10 20" id="KW-0675">Receptor</keyword>
<evidence type="ECO:0000256" key="15">
    <source>
        <dbReference type="SAM" id="Phobius"/>
    </source>
</evidence>
<evidence type="ECO:0000313" key="23">
    <source>
        <dbReference type="RefSeq" id="XP_023595238.1"/>
    </source>
</evidence>
<dbReference type="Pfam" id="PF09240">
    <property type="entry name" value="IL6Ra-bind"/>
    <property type="match status" value="1"/>
</dbReference>
<evidence type="ECO:0000256" key="3">
    <source>
        <dbReference type="ARBA" id="ARBA00022475"/>
    </source>
</evidence>
<evidence type="ECO:0000313" key="19">
    <source>
        <dbReference type="Proteomes" id="UP000248480"/>
    </source>
</evidence>
<evidence type="ECO:0000256" key="14">
    <source>
        <dbReference type="ARBA" id="ARBA00074205"/>
    </source>
</evidence>
<sequence>MSVIWLSVFLMPVSCLLERDPDPNAPISNIRVDPRRGRVSWDLNGSVAEITCSIGSVYTSKANNNTYCQFYAFSLCKTTNYTIRVTSGPPFSTLLQYPKPDGKPGAAAENLTCWIHDVDFLECSWAVGRAAPWDVQYHLYLIQPDTYEEWECVHYTTDTQGRRTGCCFDDISGLKNHHYHFLVNGTSEASRIPCTEIFATLSEIEILAPPSISGTCNKSYSLMEWKMSSHFSSDFVYELQIYKGADPTHLDTHTVIDKNSYELVNPGTYTARIRGKNNLGYFGETWSSWSPPRSFECDNDRSLGAWPMMLSIVLGTLLTVLLVVLLCRRFSVVQKIFPPVPGIRDPIKDFFHNNRLVDWEAGAEGWQECSVEEVQAVGET</sequence>
<dbReference type="RefSeq" id="XP_023595237.1">
    <property type="nucleotide sequence ID" value="XM_023739469.1"/>
</dbReference>
<evidence type="ECO:0000256" key="6">
    <source>
        <dbReference type="ARBA" id="ARBA00022843"/>
    </source>
</evidence>
<dbReference type="STRING" id="127582.A0A2Y9RUA4"/>
<evidence type="ECO:0000256" key="5">
    <source>
        <dbReference type="ARBA" id="ARBA00022729"/>
    </source>
</evidence>
<reference evidence="20 21" key="1">
    <citation type="submission" date="2025-04" db="UniProtKB">
        <authorList>
            <consortium name="RefSeq"/>
        </authorList>
    </citation>
    <scope>IDENTIFICATION</scope>
</reference>
<dbReference type="AlphaFoldDB" id="A0A2Y9RUA4"/>
<keyword evidence="11" id="KW-0325">Glycoprotein</keyword>
<dbReference type="Proteomes" id="UP000248480">
    <property type="component" value="Unplaced"/>
</dbReference>
<keyword evidence="19" id="KW-1185">Reference proteome</keyword>
<evidence type="ECO:0000256" key="9">
    <source>
        <dbReference type="ARBA" id="ARBA00023157"/>
    </source>
</evidence>
<keyword evidence="4 15" id="KW-0812">Transmembrane</keyword>
<feature type="domain" description="Type I cytokine receptor cytokine-binding" evidence="17">
    <location>
        <begin position="110"/>
        <end position="202"/>
    </location>
</feature>
<evidence type="ECO:0000256" key="7">
    <source>
        <dbReference type="ARBA" id="ARBA00022989"/>
    </source>
</evidence>
<feature type="signal peptide" evidence="16">
    <location>
        <begin position="1"/>
        <end position="15"/>
    </location>
</feature>
<evidence type="ECO:0000313" key="20">
    <source>
        <dbReference type="RefSeq" id="XP_023595235.1"/>
    </source>
</evidence>
<feature type="chain" id="PRO_5044583558" description="Interleukin-3 receptor subunit alpha" evidence="16">
    <location>
        <begin position="16"/>
        <end position="380"/>
    </location>
</feature>
<feature type="domain" description="IL-3 receptor alpha chain N-terminal" evidence="18">
    <location>
        <begin position="27"/>
        <end position="98"/>
    </location>
</feature>
<evidence type="ECO:0000256" key="11">
    <source>
        <dbReference type="ARBA" id="ARBA00023180"/>
    </source>
</evidence>
<organism evidence="19 23">
    <name type="scientific">Trichechus manatus latirostris</name>
    <name type="common">Florida manatee</name>
    <dbReference type="NCBI Taxonomy" id="127582"/>
    <lineage>
        <taxon>Eukaryota</taxon>
        <taxon>Metazoa</taxon>
        <taxon>Chordata</taxon>
        <taxon>Craniata</taxon>
        <taxon>Vertebrata</taxon>
        <taxon>Euteleostomi</taxon>
        <taxon>Mammalia</taxon>
        <taxon>Eutheria</taxon>
        <taxon>Afrotheria</taxon>
        <taxon>Sirenia</taxon>
        <taxon>Trichechidae</taxon>
        <taxon>Trichechus</taxon>
    </lineage>
</organism>
<protein>
    <recommendedName>
        <fullName evidence="14">Interleukin-3 receptor subunit alpha</fullName>
    </recommendedName>
</protein>
<gene>
    <name evidence="20 21 22 23" type="primary">IL3RA</name>
</gene>
<dbReference type="PROSITE" id="PS01356">
    <property type="entry name" value="HEMATOPO_REC_S_F2"/>
    <property type="match status" value="1"/>
</dbReference>
<dbReference type="GO" id="GO:0004912">
    <property type="term" value="F:interleukin-3 receptor activity"/>
    <property type="evidence" value="ECO:0007669"/>
    <property type="project" value="UniProtKB-ARBA"/>
</dbReference>
<evidence type="ECO:0000256" key="8">
    <source>
        <dbReference type="ARBA" id="ARBA00023136"/>
    </source>
</evidence>
<dbReference type="PANTHER" id="PTHR23037">
    <property type="entry name" value="CYTOKINE RECEPTOR"/>
    <property type="match status" value="1"/>
</dbReference>
<dbReference type="FunFam" id="2.60.40.10:FF:002832">
    <property type="entry name" value="Interleukin-3 receptor subunit alpha"/>
    <property type="match status" value="1"/>
</dbReference>